<accession>A0A2W5TSK2</accession>
<name>A0A2W5TSK2_9BACT</name>
<reference evidence="1 2" key="1">
    <citation type="submission" date="2017-08" db="EMBL/GenBank/DDBJ databases">
        <title>Infants hospitalized years apart are colonized by the same room-sourced microbial strains.</title>
        <authorList>
            <person name="Brooks B."/>
            <person name="Olm M.R."/>
            <person name="Firek B.A."/>
            <person name="Baker R."/>
            <person name="Thomas B.C."/>
            <person name="Morowitz M.J."/>
            <person name="Banfield J.F."/>
        </authorList>
    </citation>
    <scope>NUCLEOTIDE SEQUENCE [LARGE SCALE GENOMIC DNA]</scope>
    <source>
        <strain evidence="1">S2_003_000_R2_14</strain>
    </source>
</reference>
<dbReference type="Proteomes" id="UP000249061">
    <property type="component" value="Unassembled WGS sequence"/>
</dbReference>
<organism evidence="1 2">
    <name type="scientific">Archangium gephyra</name>
    <dbReference type="NCBI Taxonomy" id="48"/>
    <lineage>
        <taxon>Bacteria</taxon>
        <taxon>Pseudomonadati</taxon>
        <taxon>Myxococcota</taxon>
        <taxon>Myxococcia</taxon>
        <taxon>Myxococcales</taxon>
        <taxon>Cystobacterineae</taxon>
        <taxon>Archangiaceae</taxon>
        <taxon>Archangium</taxon>
    </lineage>
</organism>
<proteinExistence type="predicted"/>
<evidence type="ECO:0000313" key="1">
    <source>
        <dbReference type="EMBL" id="PZR15496.1"/>
    </source>
</evidence>
<gene>
    <name evidence="1" type="ORF">DI536_08590</name>
</gene>
<evidence type="ECO:0000313" key="2">
    <source>
        <dbReference type="Proteomes" id="UP000249061"/>
    </source>
</evidence>
<comment type="caution">
    <text evidence="1">The sequence shown here is derived from an EMBL/GenBank/DDBJ whole genome shotgun (WGS) entry which is preliminary data.</text>
</comment>
<sequence>MSWNSTAVIQREATWTVQAESSSGESVALEYASEAQARYIAAVLSLGPSTLPKAAIVNHLAQLPLEQTQPMSVPVKRARARRQ</sequence>
<dbReference type="EMBL" id="QFQP01000005">
    <property type="protein sequence ID" value="PZR15496.1"/>
    <property type="molecule type" value="Genomic_DNA"/>
</dbReference>
<dbReference type="AlphaFoldDB" id="A0A2W5TSK2"/>
<protein>
    <submittedName>
        <fullName evidence="1">Uncharacterized protein</fullName>
    </submittedName>
</protein>